<dbReference type="Pfam" id="PF07534">
    <property type="entry name" value="TLD"/>
    <property type="match status" value="1"/>
</dbReference>
<keyword evidence="8" id="KW-1185">Reference proteome</keyword>
<dbReference type="Gene3D" id="3.30.160.60">
    <property type="entry name" value="Classic Zinc Finger"/>
    <property type="match status" value="1"/>
</dbReference>
<dbReference type="CDD" id="cd01650">
    <property type="entry name" value="RT_nLTR_like"/>
    <property type="match status" value="1"/>
</dbReference>
<name>A0ABQ8Z0A6_9EUKA</name>
<dbReference type="Gene3D" id="2.60.40.10">
    <property type="entry name" value="Immunoglobulins"/>
    <property type="match status" value="1"/>
</dbReference>
<dbReference type="SUPFAM" id="SSF56672">
    <property type="entry name" value="DNA/RNA polymerases"/>
    <property type="match status" value="1"/>
</dbReference>
<dbReference type="PANTHER" id="PTHR25462:SF296">
    <property type="entry name" value="MEIOTIC P26, ISOFORM F"/>
    <property type="match status" value="1"/>
</dbReference>
<dbReference type="EMBL" id="JAOAOG010000082">
    <property type="protein sequence ID" value="KAJ6250297.1"/>
    <property type="molecule type" value="Genomic_DNA"/>
</dbReference>
<dbReference type="CDD" id="cd19757">
    <property type="entry name" value="Bbox1"/>
    <property type="match status" value="1"/>
</dbReference>
<comment type="caution">
    <text evidence="7">The sequence shown here is derived from an EMBL/GenBank/DDBJ whole genome shotgun (WGS) entry which is preliminary data.</text>
</comment>
<evidence type="ECO:0000256" key="2">
    <source>
        <dbReference type="PROSITE-ProRule" id="PRU00087"/>
    </source>
</evidence>
<dbReference type="InterPro" id="IPR006571">
    <property type="entry name" value="TLDc_dom"/>
</dbReference>
<dbReference type="Gene3D" id="4.10.830.40">
    <property type="match status" value="1"/>
</dbReference>
<dbReference type="SMART" id="SM00336">
    <property type="entry name" value="BBOX"/>
    <property type="match status" value="2"/>
</dbReference>
<dbReference type="InterPro" id="IPR000477">
    <property type="entry name" value="RT_dom"/>
</dbReference>
<evidence type="ECO:0000256" key="1">
    <source>
        <dbReference type="PROSITE-ProRule" id="PRU00024"/>
    </source>
</evidence>
<feature type="repeat" description="Filamin" evidence="2">
    <location>
        <begin position="1047"/>
        <end position="1076"/>
    </location>
</feature>
<dbReference type="PROSITE" id="PS50878">
    <property type="entry name" value="RT_POL"/>
    <property type="match status" value="1"/>
</dbReference>
<proteinExistence type="predicted"/>
<keyword evidence="1" id="KW-0479">Metal-binding</keyword>
<feature type="domain" description="B box-type" evidence="4">
    <location>
        <begin position="24"/>
        <end position="65"/>
    </location>
</feature>
<evidence type="ECO:0000313" key="7">
    <source>
        <dbReference type="EMBL" id="KAJ6250297.1"/>
    </source>
</evidence>
<dbReference type="CDD" id="cd19756">
    <property type="entry name" value="Bbox2"/>
    <property type="match status" value="1"/>
</dbReference>
<dbReference type="InterPro" id="IPR047153">
    <property type="entry name" value="TRIM45/56/19-like"/>
</dbReference>
<accession>A0ABQ8Z0A6</accession>
<dbReference type="InterPro" id="IPR000315">
    <property type="entry name" value="Znf_B-box"/>
</dbReference>
<dbReference type="SUPFAM" id="SSF57845">
    <property type="entry name" value="B-box zinc-binding domain"/>
    <property type="match status" value="1"/>
</dbReference>
<protein>
    <submittedName>
        <fullName evidence="7">Tripartite motif-containing protein</fullName>
    </submittedName>
</protein>
<dbReference type="InterPro" id="IPR014756">
    <property type="entry name" value="Ig_E-set"/>
</dbReference>
<dbReference type="PROSITE" id="PS50194">
    <property type="entry name" value="FILAMIN_REPEAT"/>
    <property type="match status" value="1"/>
</dbReference>
<feature type="domain" description="TLDc" evidence="6">
    <location>
        <begin position="1086"/>
        <end position="1275"/>
    </location>
</feature>
<keyword evidence="3" id="KW-0175">Coiled coil</keyword>
<dbReference type="PROSITE" id="PS50119">
    <property type="entry name" value="ZF_BBOX"/>
    <property type="match status" value="2"/>
</dbReference>
<evidence type="ECO:0000313" key="8">
    <source>
        <dbReference type="Proteomes" id="UP001150062"/>
    </source>
</evidence>
<feature type="domain" description="B box-type" evidence="4">
    <location>
        <begin position="634"/>
        <end position="674"/>
    </location>
</feature>
<dbReference type="PANTHER" id="PTHR25462">
    <property type="entry name" value="BONUS, ISOFORM C-RELATED"/>
    <property type="match status" value="1"/>
</dbReference>
<dbReference type="Pfam" id="PF00078">
    <property type="entry name" value="RVT_1"/>
    <property type="match status" value="1"/>
</dbReference>
<dbReference type="Proteomes" id="UP001150062">
    <property type="component" value="Unassembled WGS sequence"/>
</dbReference>
<keyword evidence="1" id="KW-0863">Zinc-finger</keyword>
<gene>
    <name evidence="7" type="ORF">M0813_16183</name>
</gene>
<dbReference type="InterPro" id="IPR043502">
    <property type="entry name" value="DNA/RNA_pol_sf"/>
</dbReference>
<evidence type="ECO:0000259" key="6">
    <source>
        <dbReference type="PROSITE" id="PS51886"/>
    </source>
</evidence>
<evidence type="ECO:0000256" key="3">
    <source>
        <dbReference type="SAM" id="Coils"/>
    </source>
</evidence>
<dbReference type="Pfam" id="PF00643">
    <property type="entry name" value="zf-B_box"/>
    <property type="match status" value="1"/>
</dbReference>
<evidence type="ECO:0000259" key="4">
    <source>
        <dbReference type="PROSITE" id="PS50119"/>
    </source>
</evidence>
<dbReference type="SUPFAM" id="SSF81296">
    <property type="entry name" value="E set domains"/>
    <property type="match status" value="1"/>
</dbReference>
<reference evidence="7" key="1">
    <citation type="submission" date="2022-08" db="EMBL/GenBank/DDBJ databases">
        <title>Novel sulfate-reducing endosymbionts in the free-living metamonad Anaeramoeba.</title>
        <authorList>
            <person name="Jerlstrom-Hultqvist J."/>
            <person name="Cepicka I."/>
            <person name="Gallot-Lavallee L."/>
            <person name="Salas-Leiva D."/>
            <person name="Curtis B.A."/>
            <person name="Zahonova K."/>
            <person name="Pipaliya S."/>
            <person name="Dacks J."/>
            <person name="Roger A.J."/>
        </authorList>
    </citation>
    <scope>NUCLEOTIDE SEQUENCE</scope>
    <source>
        <strain evidence="7">Schooner1</strain>
    </source>
</reference>
<feature type="domain" description="Reverse transcriptase" evidence="5">
    <location>
        <begin position="112"/>
        <end position="342"/>
    </location>
</feature>
<evidence type="ECO:0000259" key="5">
    <source>
        <dbReference type="PROSITE" id="PS50878"/>
    </source>
</evidence>
<dbReference type="PROSITE" id="PS51886">
    <property type="entry name" value="TLDC"/>
    <property type="match status" value="1"/>
</dbReference>
<feature type="coiled-coil region" evidence="3">
    <location>
        <begin position="804"/>
        <end position="907"/>
    </location>
</feature>
<dbReference type="InterPro" id="IPR013783">
    <property type="entry name" value="Ig-like_fold"/>
</dbReference>
<organism evidence="7 8">
    <name type="scientific">Anaeramoeba flamelloides</name>
    <dbReference type="NCBI Taxonomy" id="1746091"/>
    <lineage>
        <taxon>Eukaryota</taxon>
        <taxon>Metamonada</taxon>
        <taxon>Anaeramoebidae</taxon>
        <taxon>Anaeramoeba</taxon>
    </lineage>
</organism>
<dbReference type="InterPro" id="IPR017868">
    <property type="entry name" value="Filamin/ABP280_repeat-like"/>
</dbReference>
<keyword evidence="1" id="KW-0862">Zinc</keyword>
<sequence>MTTNRPIQTKVENSEVEIIWCDACLEDDQKVKAIVYCHDCEENQCEECDSMHQTKKFRKHRRSDPKPMKGFQKIENLKFNIDGENFLDIEPIENKNYKKFLITIQNIFNNWLLNPNDKTIEYIKKRSILFIHKKGNEGVALNYRPISINQSLPRLFLKMLYKLIEPCWEFIHKAQFGFRKKFDTRVAVLNFLNIYNQIKTNNENKNDKTYIIMIDIAKCFDSISFKIIRKTIKKFILNKIIQKFLVKYYQGEGLGIFQGDPLSPIIFALISHLLLLKIIPLTNHCQMFADDLILIIKGNMNQINEKLNAIYQVIVQFGLKPNEDKTEITQDLSKIKYLGIYLEKISHLVYNLKKAKETYNSSKQLFNNNLLTNNLKIRLFKSFILSQLTYGLEIYNYKIATLNYLNSWINTCITEICKINRNTPILIYKTEFKFENLVISINKKKFKFKNKLKELSLPYLEKLIKFNQRINNKINWKSESLNLLKKEIYNYNYNELLNSTSWKVQKYFAIIKNQKKLFINQRYLSYPSSSTILKFRTFTNCLNRYYYVINKNSNKFCPLCLKYEHKEIIENIDHFLWVCPSYKKDRLIFLKKLKELNFNEIILNYDSLQLFSLINNREIYDFTLKFLKGNLNNNGIEKCPIHQNNKLSRYCKNCQKVICDKCVFDHTNHETIAFDQPMDFYKELINEQKKCTKFHFERINEKFEQLNNSEEKMISKKEKILSEISEFYLNQKKLLDLLEQNEIKLANDFFEQISKSMNKEKQTINDLKYSTETLLKQFNKLESNINQSNSFGFYKLFSQIELTKINLKEGYEKIQNELEEVINEINSINEKKEEFVRKIQNEQINSLKDKQINIELVKKNYQKLNELTQYQFKKMNEEISIQQNEKYLKLNKQSMKMQKEIDELNESEMIIKEIEICKKYNDYQQILLNFFKLKKLLPILNKNKKNKLICNSKFNKINIISNDLKENLKNWKLNLPFDLNKTQINLPDEIQLENKLQFSILLKNQMNEIVNAQEFNPKAEILKSNSNEMITEMTKFKEGTNQELIGEYLFQKEGKYQINISINSQKIPKSPFKLKVIDHFFLKGSEILQIENNRKFNQILEKWIKEAGCNSNLQRRFNSRTDGWRTQTFHEKCDNKGKSIVLIKLKNKSLFGGFAAIDWDSSKSGNWKQSNGNKSFLFSLISLDPKFKKPLKMPVYQNKGSEIGCYSRHGPIFGGSNDLLLGNGNINMNKNNYSYLGGTYRPPFGYKYGSNEAKKYLAGSQGNWDISQIEIFCEK</sequence>